<dbReference type="InterPro" id="IPR036641">
    <property type="entry name" value="HPT_dom_sf"/>
</dbReference>
<evidence type="ECO:0000256" key="16">
    <source>
        <dbReference type="SAM" id="Phobius"/>
    </source>
</evidence>
<dbReference type="SUPFAM" id="SSF47384">
    <property type="entry name" value="Homodimeric domain of signal transducing histidine kinase"/>
    <property type="match status" value="1"/>
</dbReference>
<evidence type="ECO:0000256" key="7">
    <source>
        <dbReference type="ARBA" id="ARBA00022679"/>
    </source>
</evidence>
<evidence type="ECO:0000256" key="3">
    <source>
        <dbReference type="ARBA" id="ARBA00012438"/>
    </source>
</evidence>
<dbReference type="PRINTS" id="PR00344">
    <property type="entry name" value="BCTRLSENSOR"/>
</dbReference>
<accession>A0A1J5R1K7</accession>
<dbReference type="CDD" id="cd00088">
    <property type="entry name" value="HPT"/>
    <property type="match status" value="1"/>
</dbReference>
<keyword evidence="10 21" id="KW-0418">Kinase</keyword>
<dbReference type="SUPFAM" id="SSF47226">
    <property type="entry name" value="Histidine-containing phosphotransfer domain, HPT domain"/>
    <property type="match status" value="1"/>
</dbReference>
<dbReference type="PROSITE" id="PS50109">
    <property type="entry name" value="HIS_KIN"/>
    <property type="match status" value="1"/>
</dbReference>
<keyword evidence="9" id="KW-0547">Nucleotide-binding</keyword>
<keyword evidence="6" id="KW-0597">Phosphoprotein</keyword>
<dbReference type="SMART" id="SM00448">
    <property type="entry name" value="REC"/>
    <property type="match status" value="1"/>
</dbReference>
<dbReference type="InterPro" id="IPR042240">
    <property type="entry name" value="CHASE_sf"/>
</dbReference>
<dbReference type="InterPro" id="IPR036097">
    <property type="entry name" value="HisK_dim/P_sf"/>
</dbReference>
<keyword evidence="21" id="KW-0378">Hydrolase</keyword>
<dbReference type="Pfam" id="PF00072">
    <property type="entry name" value="Response_reg"/>
    <property type="match status" value="1"/>
</dbReference>
<dbReference type="Gene3D" id="3.30.450.350">
    <property type="entry name" value="CHASE domain"/>
    <property type="match status" value="1"/>
</dbReference>
<dbReference type="Gene3D" id="1.10.287.130">
    <property type="match status" value="1"/>
</dbReference>
<dbReference type="PROSITE" id="PS50110">
    <property type="entry name" value="RESPONSE_REGULATORY"/>
    <property type="match status" value="1"/>
</dbReference>
<dbReference type="Gene3D" id="1.20.120.160">
    <property type="entry name" value="HPT domain"/>
    <property type="match status" value="1"/>
</dbReference>
<dbReference type="PANTHER" id="PTHR43047">
    <property type="entry name" value="TWO-COMPONENT HISTIDINE PROTEIN KINASE"/>
    <property type="match status" value="1"/>
</dbReference>
<dbReference type="Gene3D" id="3.40.50.2300">
    <property type="match status" value="1"/>
</dbReference>
<evidence type="ECO:0000256" key="15">
    <source>
        <dbReference type="SAM" id="MobiDB-lite"/>
    </source>
</evidence>
<organism evidence="21">
    <name type="scientific">mine drainage metagenome</name>
    <dbReference type="NCBI Taxonomy" id="410659"/>
    <lineage>
        <taxon>unclassified sequences</taxon>
        <taxon>metagenomes</taxon>
        <taxon>ecological metagenomes</taxon>
    </lineage>
</organism>
<dbReference type="CDD" id="cd00082">
    <property type="entry name" value="HisKA"/>
    <property type="match status" value="1"/>
</dbReference>
<evidence type="ECO:0000256" key="2">
    <source>
        <dbReference type="ARBA" id="ARBA00004429"/>
    </source>
</evidence>
<evidence type="ECO:0000256" key="4">
    <source>
        <dbReference type="ARBA" id="ARBA00022475"/>
    </source>
</evidence>
<feature type="domain" description="Response regulatory" evidence="18">
    <location>
        <begin position="629"/>
        <end position="748"/>
    </location>
</feature>
<evidence type="ECO:0000259" key="19">
    <source>
        <dbReference type="PROSITE" id="PS50839"/>
    </source>
</evidence>
<reference evidence="21" key="1">
    <citation type="submission" date="2016-10" db="EMBL/GenBank/DDBJ databases">
        <title>Sequence of Gallionella enrichment culture.</title>
        <authorList>
            <person name="Poehlein A."/>
            <person name="Muehling M."/>
            <person name="Daniel R."/>
        </authorList>
    </citation>
    <scope>NUCLEOTIDE SEQUENCE</scope>
</reference>
<dbReference type="SMART" id="SM01079">
    <property type="entry name" value="CHASE"/>
    <property type="match status" value="1"/>
</dbReference>
<proteinExistence type="predicted"/>
<evidence type="ECO:0000259" key="18">
    <source>
        <dbReference type="PROSITE" id="PS50110"/>
    </source>
</evidence>
<dbReference type="InterPro" id="IPR003594">
    <property type="entry name" value="HATPase_dom"/>
</dbReference>
<dbReference type="InterPro" id="IPR006189">
    <property type="entry name" value="CHASE_dom"/>
</dbReference>
<evidence type="ECO:0000259" key="20">
    <source>
        <dbReference type="PROSITE" id="PS50894"/>
    </source>
</evidence>
<keyword evidence="11" id="KW-0067">ATP-binding</keyword>
<dbReference type="AlphaFoldDB" id="A0A1J5R1K7"/>
<keyword evidence="14 16" id="KW-0472">Membrane</keyword>
<feature type="region of interest" description="Disordered" evidence="15">
    <location>
        <begin position="749"/>
        <end position="774"/>
    </location>
</feature>
<dbReference type="FunFam" id="3.30.565.10:FF:000010">
    <property type="entry name" value="Sensor histidine kinase RcsC"/>
    <property type="match status" value="1"/>
</dbReference>
<feature type="domain" description="CHASE" evidence="19">
    <location>
        <begin position="77"/>
        <end position="302"/>
    </location>
</feature>
<sequence>MPGAIVRLPRPQRWQFIATATIGLAVSTALALLVWRADEARARAAFNEIAQQRISQATEHLHAALQDLVALRALFSTTGVVDRAQFDTYCAPLLSSDPAIQALEWIPAVSFEQRAAYERRARADGHPAFAFTAQTAQGMRPERPRPQYYPVYYVSPYRGNEKALGFDLASNPARQAALQTSAATGEMVATSRIVLVQAQQAGYGFLVFYPVYAKGGAAPAAPIGFVLGVFKVAHIVAPKHGATPPRHARVRLAVYDITEQAAGAPGSELYPKDAAPDLDAVRRDDLVYADTLEVGGRRWQLVAYRAPSTTARVEAGVVFAVAMLATLLILALMRQTMLARDSEAARELAARADATKSQFLANVSHEMRTPLNGVIGMLDLLLQSSLRGDQTRMAEISRRSAVNLLGIINDLLDFSKIEAGRFEVASDPVELHRLLGEEIETFRNLAAKAGCELEHHIDAAVPTCIVGDDLRLRQVLNNLLANAIKFSSGQSRAGRIELRTSLAGPGRLEITIADNGIGIDAATQARLFRPFEQADPGTTKRYGGTGLGLTITRHLVELMGGTIQLHSEPGAGSTFVIRLPLRRCADVAAPSAPAGNAPIVTAPDAAECDKAGSTAAPPPDGTATTARRRVLVAEDNETNREVIRLQLARCGVDADFATDGAQALDLFRSGCYTLLLSDLHMPQLDGFALARAVRKFEHETGRAPATLVAVTAAAHDADLLRAREAGMDTHLVKPIRLEALREALQRWGAGDADAPGPAQPAHDDASEAADDATTAPRVDLDVLRELVGDDPDTVRALVRQYAAELAATAAAMLAARVPADARTLGDLAHRLKSSSRSVGALALGELCASIEHAGRSGDAAALAALLPAFEREVAAVQRELRTATADATTD</sequence>
<dbReference type="PROSITE" id="PS50839">
    <property type="entry name" value="CHASE"/>
    <property type="match status" value="1"/>
</dbReference>
<evidence type="ECO:0000256" key="11">
    <source>
        <dbReference type="ARBA" id="ARBA00022840"/>
    </source>
</evidence>
<comment type="catalytic activity">
    <reaction evidence="1">
        <text>ATP + protein L-histidine = ADP + protein N-phospho-L-histidine.</text>
        <dbReference type="EC" id="2.7.13.3"/>
    </reaction>
</comment>
<dbReference type="GO" id="GO:0016787">
    <property type="term" value="F:hydrolase activity"/>
    <property type="evidence" value="ECO:0007669"/>
    <property type="project" value="UniProtKB-KW"/>
</dbReference>
<comment type="subcellular location">
    <subcellularLocation>
        <location evidence="2">Cell inner membrane</location>
        <topology evidence="2">Multi-pass membrane protein</topology>
    </subcellularLocation>
</comment>
<feature type="transmembrane region" description="Helical" evidence="16">
    <location>
        <begin position="315"/>
        <end position="333"/>
    </location>
</feature>
<gene>
    <name evidence="21" type="primary">luxQ_20</name>
    <name evidence="21" type="ORF">GALL_321880</name>
</gene>
<dbReference type="PANTHER" id="PTHR43047:SF78">
    <property type="entry name" value="SENSORY_REGULATORY PROTEIN RPFC"/>
    <property type="match status" value="1"/>
</dbReference>
<dbReference type="InterPro" id="IPR008207">
    <property type="entry name" value="Sig_transdc_His_kin_Hpt_dom"/>
</dbReference>
<dbReference type="InterPro" id="IPR001789">
    <property type="entry name" value="Sig_transdc_resp-reg_receiver"/>
</dbReference>
<dbReference type="InterPro" id="IPR011006">
    <property type="entry name" value="CheY-like_superfamily"/>
</dbReference>
<evidence type="ECO:0000256" key="6">
    <source>
        <dbReference type="ARBA" id="ARBA00022553"/>
    </source>
</evidence>
<dbReference type="Pfam" id="PF01627">
    <property type="entry name" value="Hpt"/>
    <property type="match status" value="1"/>
</dbReference>
<dbReference type="CDD" id="cd17546">
    <property type="entry name" value="REC_hyHK_CKI1_RcsC-like"/>
    <property type="match status" value="1"/>
</dbReference>
<dbReference type="FunFam" id="1.10.287.130:FF:000002">
    <property type="entry name" value="Two-component osmosensing histidine kinase"/>
    <property type="match status" value="1"/>
</dbReference>
<evidence type="ECO:0000256" key="8">
    <source>
        <dbReference type="ARBA" id="ARBA00022692"/>
    </source>
</evidence>
<dbReference type="CDD" id="cd16922">
    <property type="entry name" value="HATPase_EvgS-ArcB-TorS-like"/>
    <property type="match status" value="1"/>
</dbReference>
<evidence type="ECO:0000256" key="13">
    <source>
        <dbReference type="ARBA" id="ARBA00023012"/>
    </source>
</evidence>
<feature type="transmembrane region" description="Helical" evidence="16">
    <location>
        <begin position="16"/>
        <end position="35"/>
    </location>
</feature>
<evidence type="ECO:0000256" key="10">
    <source>
        <dbReference type="ARBA" id="ARBA00022777"/>
    </source>
</evidence>
<evidence type="ECO:0000259" key="17">
    <source>
        <dbReference type="PROSITE" id="PS50109"/>
    </source>
</evidence>
<protein>
    <recommendedName>
        <fullName evidence="3">histidine kinase</fullName>
        <ecNumber evidence="3">2.7.13.3</ecNumber>
    </recommendedName>
</protein>
<evidence type="ECO:0000256" key="12">
    <source>
        <dbReference type="ARBA" id="ARBA00022989"/>
    </source>
</evidence>
<dbReference type="SUPFAM" id="SSF52172">
    <property type="entry name" value="CheY-like"/>
    <property type="match status" value="1"/>
</dbReference>
<comment type="caution">
    <text evidence="21">The sequence shown here is derived from an EMBL/GenBank/DDBJ whole genome shotgun (WGS) entry which is preliminary data.</text>
</comment>
<keyword evidence="13" id="KW-0902">Two-component regulatory system</keyword>
<evidence type="ECO:0000256" key="9">
    <source>
        <dbReference type="ARBA" id="ARBA00022741"/>
    </source>
</evidence>
<dbReference type="Gene3D" id="3.30.565.10">
    <property type="entry name" value="Histidine kinase-like ATPase, C-terminal domain"/>
    <property type="match status" value="1"/>
</dbReference>
<dbReference type="EMBL" id="MLJW01000509">
    <property type="protein sequence ID" value="OIQ85951.1"/>
    <property type="molecule type" value="Genomic_DNA"/>
</dbReference>
<keyword evidence="8 16" id="KW-0812">Transmembrane</keyword>
<keyword evidence="12 16" id="KW-1133">Transmembrane helix</keyword>
<dbReference type="InterPro" id="IPR005467">
    <property type="entry name" value="His_kinase_dom"/>
</dbReference>
<dbReference type="InterPro" id="IPR004358">
    <property type="entry name" value="Sig_transdc_His_kin-like_C"/>
</dbReference>
<dbReference type="GO" id="GO:0000155">
    <property type="term" value="F:phosphorelay sensor kinase activity"/>
    <property type="evidence" value="ECO:0007669"/>
    <property type="project" value="InterPro"/>
</dbReference>
<dbReference type="GO" id="GO:0005886">
    <property type="term" value="C:plasma membrane"/>
    <property type="evidence" value="ECO:0007669"/>
    <property type="project" value="UniProtKB-SubCell"/>
</dbReference>
<dbReference type="Pfam" id="PF00512">
    <property type="entry name" value="HisKA"/>
    <property type="match status" value="1"/>
</dbReference>
<evidence type="ECO:0000313" key="21">
    <source>
        <dbReference type="EMBL" id="OIQ85951.1"/>
    </source>
</evidence>
<dbReference type="SMART" id="SM00387">
    <property type="entry name" value="HATPase_c"/>
    <property type="match status" value="1"/>
</dbReference>
<dbReference type="Pfam" id="PF02518">
    <property type="entry name" value="HATPase_c"/>
    <property type="match status" value="1"/>
</dbReference>
<dbReference type="Pfam" id="PF03924">
    <property type="entry name" value="CHASE"/>
    <property type="match status" value="1"/>
</dbReference>
<feature type="compositionally biased region" description="Low complexity" evidence="15">
    <location>
        <begin position="749"/>
        <end position="760"/>
    </location>
</feature>
<dbReference type="GO" id="GO:0005524">
    <property type="term" value="F:ATP binding"/>
    <property type="evidence" value="ECO:0007669"/>
    <property type="project" value="UniProtKB-KW"/>
</dbReference>
<dbReference type="InterPro" id="IPR003661">
    <property type="entry name" value="HisK_dim/P_dom"/>
</dbReference>
<dbReference type="PROSITE" id="PS50894">
    <property type="entry name" value="HPT"/>
    <property type="match status" value="1"/>
</dbReference>
<name>A0A1J5R1K7_9ZZZZ</name>
<keyword evidence="4" id="KW-1003">Cell membrane</keyword>
<dbReference type="SMART" id="SM00388">
    <property type="entry name" value="HisKA"/>
    <property type="match status" value="1"/>
</dbReference>
<feature type="domain" description="HPt" evidence="20">
    <location>
        <begin position="790"/>
        <end position="883"/>
    </location>
</feature>
<dbReference type="SUPFAM" id="SSF55874">
    <property type="entry name" value="ATPase domain of HSP90 chaperone/DNA topoisomerase II/histidine kinase"/>
    <property type="match status" value="1"/>
</dbReference>
<evidence type="ECO:0000256" key="1">
    <source>
        <dbReference type="ARBA" id="ARBA00000085"/>
    </source>
</evidence>
<evidence type="ECO:0000256" key="14">
    <source>
        <dbReference type="ARBA" id="ARBA00023136"/>
    </source>
</evidence>
<dbReference type="InterPro" id="IPR036890">
    <property type="entry name" value="HATPase_C_sf"/>
</dbReference>
<feature type="domain" description="Histidine kinase" evidence="17">
    <location>
        <begin position="362"/>
        <end position="583"/>
    </location>
</feature>
<keyword evidence="7 21" id="KW-0808">Transferase</keyword>
<dbReference type="EC" id="2.7.13.3" evidence="3"/>
<evidence type="ECO:0000256" key="5">
    <source>
        <dbReference type="ARBA" id="ARBA00022519"/>
    </source>
</evidence>
<keyword evidence="5" id="KW-0997">Cell inner membrane</keyword>